<keyword evidence="1" id="KW-0175">Coiled coil</keyword>
<dbReference type="AlphaFoldDB" id="A0AAW2ZES4"/>
<keyword evidence="4" id="KW-1185">Reference proteome</keyword>
<reference evidence="3 4" key="1">
    <citation type="submission" date="2024-03" db="EMBL/GenBank/DDBJ databases">
        <title>The Acrasis kona genome and developmental transcriptomes reveal deep origins of eukaryotic multicellular pathways.</title>
        <authorList>
            <person name="Sheikh S."/>
            <person name="Fu C.-J."/>
            <person name="Brown M.W."/>
            <person name="Baldauf S.L."/>
        </authorList>
    </citation>
    <scope>NUCLEOTIDE SEQUENCE [LARGE SCALE GENOMIC DNA]</scope>
    <source>
        <strain evidence="3 4">ATCC MYA-3509</strain>
    </source>
</reference>
<name>A0AAW2ZES4_9EUKA</name>
<organism evidence="3 4">
    <name type="scientific">Acrasis kona</name>
    <dbReference type="NCBI Taxonomy" id="1008807"/>
    <lineage>
        <taxon>Eukaryota</taxon>
        <taxon>Discoba</taxon>
        <taxon>Heterolobosea</taxon>
        <taxon>Tetramitia</taxon>
        <taxon>Eutetramitia</taxon>
        <taxon>Acrasidae</taxon>
        <taxon>Acrasis</taxon>
    </lineage>
</organism>
<dbReference type="Proteomes" id="UP001431209">
    <property type="component" value="Unassembled WGS sequence"/>
</dbReference>
<proteinExistence type="predicted"/>
<evidence type="ECO:0000256" key="1">
    <source>
        <dbReference type="SAM" id="Coils"/>
    </source>
</evidence>
<comment type="caution">
    <text evidence="3">The sequence shown here is derived from an EMBL/GenBank/DDBJ whole genome shotgun (WGS) entry which is preliminary data.</text>
</comment>
<dbReference type="EMBL" id="JAOPGA020001377">
    <property type="protein sequence ID" value="KAL0487842.1"/>
    <property type="molecule type" value="Genomic_DNA"/>
</dbReference>
<protein>
    <submittedName>
        <fullName evidence="3">CTTNBP2</fullName>
    </submittedName>
</protein>
<sequence length="214" mass="24731">MKLKIKKLELELKRYKSEKTKRNVKIESENHHQIQIDDLMSQNRQLSNEVMDKDVQIENLKNKMESDELNVSDQINILMTEMITLKNLLLKTKSEYKKLQQFCDENNDHCDAVVVHSKQEENGDLKSNIDEGSDVVISEDLNLKVEEVNKIDEEDFAKEKEKPDIESHVLVDDDISATGSKRNRRSSRINSAKRSEGLNGILSRRPKLGQEVVV</sequence>
<feature type="coiled-coil region" evidence="1">
    <location>
        <begin position="5"/>
        <end position="63"/>
    </location>
</feature>
<evidence type="ECO:0000313" key="4">
    <source>
        <dbReference type="Proteomes" id="UP001431209"/>
    </source>
</evidence>
<accession>A0AAW2ZES4</accession>
<gene>
    <name evidence="3" type="ORF">AKO1_000068</name>
</gene>
<evidence type="ECO:0000313" key="3">
    <source>
        <dbReference type="EMBL" id="KAL0487842.1"/>
    </source>
</evidence>
<feature type="region of interest" description="Disordered" evidence="2">
    <location>
        <begin position="170"/>
        <end position="201"/>
    </location>
</feature>
<evidence type="ECO:0000256" key="2">
    <source>
        <dbReference type="SAM" id="MobiDB-lite"/>
    </source>
</evidence>